<dbReference type="SUPFAM" id="SSF56529">
    <property type="entry name" value="FAH"/>
    <property type="match status" value="1"/>
</dbReference>
<gene>
    <name evidence="1" type="ORF">ACFQ3T_24110</name>
</gene>
<sequence length="297" mass="32574">MSILFECEYHGERFVGFDRAAPGEPQRLYRVSDDRLRAAVTETDGPGLGAALADGAEEVVVPAGGEGLRYLPPLLPTRTNNALVSGFMGTHRSKFDHDPAPDQEFRAPNWLIKGMASWLRMPGDPMTVPASAVALLEEPEVALVYVNDEHGTPHYAGYTFGNDLNDIGLHLQNPWGWTPYAKLCDTSMTPWLFLDKPPQTVTGRIVIERAGDTAWEGPFTCGADAIYHRVEDMVENLLSYPALRRPGLVNYVLLGSDKASWHAGFRIADGDRITIEVTSHDVVLSNVVRFAGRADAA</sequence>
<dbReference type="InterPro" id="IPR036663">
    <property type="entry name" value="Fumarylacetoacetase_C_sf"/>
</dbReference>
<evidence type="ECO:0008006" key="3">
    <source>
        <dbReference type="Google" id="ProtNLM"/>
    </source>
</evidence>
<name>A0ABW3QZN3_9PSEU</name>
<reference evidence="2" key="1">
    <citation type="journal article" date="2019" name="Int. J. Syst. Evol. Microbiol.">
        <title>The Global Catalogue of Microorganisms (GCM) 10K type strain sequencing project: providing services to taxonomists for standard genome sequencing and annotation.</title>
        <authorList>
            <consortium name="The Broad Institute Genomics Platform"/>
            <consortium name="The Broad Institute Genome Sequencing Center for Infectious Disease"/>
            <person name="Wu L."/>
            <person name="Ma J."/>
        </authorList>
    </citation>
    <scope>NUCLEOTIDE SEQUENCE [LARGE SCALE GENOMIC DNA]</scope>
    <source>
        <strain evidence="2">CCUG 60214</strain>
    </source>
</reference>
<dbReference type="Gene3D" id="3.90.850.10">
    <property type="entry name" value="Fumarylacetoacetase-like, C-terminal domain"/>
    <property type="match status" value="1"/>
</dbReference>
<proteinExistence type="predicted"/>
<dbReference type="RefSeq" id="WP_380726132.1">
    <property type="nucleotide sequence ID" value="NZ_JBHTLK010000147.1"/>
</dbReference>
<protein>
    <recommendedName>
        <fullName evidence="3">2-keto-4-pentenoate hydratase/2-oxohepta-3-ene-1,7-dioic acid hydratase in catechol pathway</fullName>
    </recommendedName>
</protein>
<dbReference type="Proteomes" id="UP001597168">
    <property type="component" value="Unassembled WGS sequence"/>
</dbReference>
<accession>A0ABW3QZN3</accession>
<dbReference type="EMBL" id="JBHTLK010000147">
    <property type="protein sequence ID" value="MFD1150229.1"/>
    <property type="molecule type" value="Genomic_DNA"/>
</dbReference>
<organism evidence="1 2">
    <name type="scientific">Saccharothrix hoggarensis</name>
    <dbReference type="NCBI Taxonomy" id="913853"/>
    <lineage>
        <taxon>Bacteria</taxon>
        <taxon>Bacillati</taxon>
        <taxon>Actinomycetota</taxon>
        <taxon>Actinomycetes</taxon>
        <taxon>Pseudonocardiales</taxon>
        <taxon>Pseudonocardiaceae</taxon>
        <taxon>Saccharothrix</taxon>
    </lineage>
</organism>
<evidence type="ECO:0000313" key="1">
    <source>
        <dbReference type="EMBL" id="MFD1150229.1"/>
    </source>
</evidence>
<evidence type="ECO:0000313" key="2">
    <source>
        <dbReference type="Proteomes" id="UP001597168"/>
    </source>
</evidence>
<keyword evidence="2" id="KW-1185">Reference proteome</keyword>
<comment type="caution">
    <text evidence="1">The sequence shown here is derived from an EMBL/GenBank/DDBJ whole genome shotgun (WGS) entry which is preliminary data.</text>
</comment>